<dbReference type="AlphaFoldDB" id="A0A8J9V0D2"/>
<sequence length="71" mass="7778">MTCGGRGDYGVISRLRARNQLNKTDIGKKEAFKIMIRSPAATDPKINIGDQAIVQGRTIRADNTDSMAKLE</sequence>
<organism evidence="1 2">
    <name type="scientific">Brenthis ino</name>
    <name type="common">lesser marbled fritillary</name>
    <dbReference type="NCBI Taxonomy" id="405034"/>
    <lineage>
        <taxon>Eukaryota</taxon>
        <taxon>Metazoa</taxon>
        <taxon>Ecdysozoa</taxon>
        <taxon>Arthropoda</taxon>
        <taxon>Hexapoda</taxon>
        <taxon>Insecta</taxon>
        <taxon>Pterygota</taxon>
        <taxon>Neoptera</taxon>
        <taxon>Endopterygota</taxon>
        <taxon>Lepidoptera</taxon>
        <taxon>Glossata</taxon>
        <taxon>Ditrysia</taxon>
        <taxon>Papilionoidea</taxon>
        <taxon>Nymphalidae</taxon>
        <taxon>Heliconiinae</taxon>
        <taxon>Argynnini</taxon>
        <taxon>Brenthis</taxon>
    </lineage>
</organism>
<dbReference type="EMBL" id="OV170221">
    <property type="protein sequence ID" value="CAH0713593.1"/>
    <property type="molecule type" value="Genomic_DNA"/>
</dbReference>
<name>A0A8J9V0D2_9NEOP</name>
<feature type="non-terminal residue" evidence="1">
    <location>
        <position position="71"/>
    </location>
</feature>
<gene>
    <name evidence="1" type="ORF">BINO364_LOCUS740</name>
</gene>
<dbReference type="Proteomes" id="UP000838878">
    <property type="component" value="Chromosome 1"/>
</dbReference>
<reference evidence="1" key="1">
    <citation type="submission" date="2021-12" db="EMBL/GenBank/DDBJ databases">
        <authorList>
            <person name="Martin H S."/>
        </authorList>
    </citation>
    <scope>NUCLEOTIDE SEQUENCE</scope>
</reference>
<accession>A0A8J9V0D2</accession>
<proteinExistence type="predicted"/>
<evidence type="ECO:0000313" key="2">
    <source>
        <dbReference type="Proteomes" id="UP000838878"/>
    </source>
</evidence>
<evidence type="ECO:0000313" key="1">
    <source>
        <dbReference type="EMBL" id="CAH0713593.1"/>
    </source>
</evidence>
<keyword evidence="2" id="KW-1185">Reference proteome</keyword>
<protein>
    <submittedName>
        <fullName evidence="1">Uncharacterized protein</fullName>
    </submittedName>
</protein>